<keyword evidence="1" id="KW-0472">Membrane</keyword>
<name>A0A9W6SLS5_9ACTN</name>
<keyword evidence="4" id="KW-1185">Reference proteome</keyword>
<keyword evidence="1" id="KW-1133">Transmembrane helix</keyword>
<feature type="transmembrane region" description="Helical" evidence="1">
    <location>
        <begin position="143"/>
        <end position="164"/>
    </location>
</feature>
<dbReference type="Proteomes" id="UP001165079">
    <property type="component" value="Unassembled WGS sequence"/>
</dbReference>
<dbReference type="InterPro" id="IPR058581">
    <property type="entry name" value="TM_HPP"/>
</dbReference>
<dbReference type="Pfam" id="PF04982">
    <property type="entry name" value="TM_HPP"/>
    <property type="match status" value="1"/>
</dbReference>
<feature type="transmembrane region" description="Helical" evidence="1">
    <location>
        <begin position="95"/>
        <end position="122"/>
    </location>
</feature>
<comment type="caution">
    <text evidence="3">The sequence shown here is derived from an EMBL/GenBank/DDBJ whole genome shotgun (WGS) entry which is preliminary data.</text>
</comment>
<evidence type="ECO:0000259" key="2">
    <source>
        <dbReference type="Pfam" id="PF04982"/>
    </source>
</evidence>
<dbReference type="PANTHER" id="PTHR33741">
    <property type="entry name" value="TRANSMEMBRANE PROTEIN DDB_G0269096-RELATED"/>
    <property type="match status" value="1"/>
</dbReference>
<proteinExistence type="predicted"/>
<organism evidence="3 4">
    <name type="scientific">Actinorhabdospora filicis</name>
    <dbReference type="NCBI Taxonomy" id="1785913"/>
    <lineage>
        <taxon>Bacteria</taxon>
        <taxon>Bacillati</taxon>
        <taxon>Actinomycetota</taxon>
        <taxon>Actinomycetes</taxon>
        <taxon>Micromonosporales</taxon>
        <taxon>Micromonosporaceae</taxon>
        <taxon>Actinorhabdospora</taxon>
    </lineage>
</organism>
<dbReference type="InterPro" id="IPR007065">
    <property type="entry name" value="HPP"/>
</dbReference>
<evidence type="ECO:0000256" key="1">
    <source>
        <dbReference type="SAM" id="Phobius"/>
    </source>
</evidence>
<sequence>MTTLSTLPPVTATIPASPTSATVTPRPPLKVVALRTLAALMGLLLLAAVTRASGLWLFALPFAATAGIIAVAPSAPFSQPRSILLGQLSGALTGLAVTAVTGPSIWAAAVAAALSTAPMLLLRAPHPPAGATAAFVGLTAPGWLFLVNPVLVASVLLIAGGWAVGKLLPGHKYPVYWR</sequence>
<feature type="transmembrane region" description="Helical" evidence="1">
    <location>
        <begin position="56"/>
        <end position="75"/>
    </location>
</feature>
<keyword evidence="1" id="KW-0812">Transmembrane</keyword>
<feature type="transmembrane region" description="Helical" evidence="1">
    <location>
        <begin position="31"/>
        <end position="49"/>
    </location>
</feature>
<dbReference type="EMBL" id="BSTX01000002">
    <property type="protein sequence ID" value="GLZ78588.1"/>
    <property type="molecule type" value="Genomic_DNA"/>
</dbReference>
<dbReference type="RefSeq" id="WP_285663738.1">
    <property type="nucleotide sequence ID" value="NZ_BSTX01000002.1"/>
</dbReference>
<gene>
    <name evidence="3" type="ORF">Afil01_33950</name>
</gene>
<protein>
    <recommendedName>
        <fullName evidence="2">HPP transmembrane region domain-containing protein</fullName>
    </recommendedName>
</protein>
<dbReference type="AlphaFoldDB" id="A0A9W6SLS5"/>
<feature type="domain" description="HPP transmembrane region" evidence="2">
    <location>
        <begin position="25"/>
        <end position="174"/>
    </location>
</feature>
<accession>A0A9W6SLS5</accession>
<evidence type="ECO:0000313" key="3">
    <source>
        <dbReference type="EMBL" id="GLZ78588.1"/>
    </source>
</evidence>
<reference evidence="3" key="1">
    <citation type="submission" date="2023-03" db="EMBL/GenBank/DDBJ databases">
        <title>Actinorhabdospora filicis NBRC 111898.</title>
        <authorList>
            <person name="Ichikawa N."/>
            <person name="Sato H."/>
            <person name="Tonouchi N."/>
        </authorList>
    </citation>
    <scope>NUCLEOTIDE SEQUENCE</scope>
    <source>
        <strain evidence="3">NBRC 111898</strain>
    </source>
</reference>
<evidence type="ECO:0000313" key="4">
    <source>
        <dbReference type="Proteomes" id="UP001165079"/>
    </source>
</evidence>
<dbReference type="PANTHER" id="PTHR33741:SF5">
    <property type="entry name" value="TRANSMEMBRANE PROTEIN DDB_G0269096-RELATED"/>
    <property type="match status" value="1"/>
</dbReference>